<accession>A0A7R8ZMT2</accession>
<evidence type="ECO:0000256" key="2">
    <source>
        <dbReference type="SAM" id="MobiDB-lite"/>
    </source>
</evidence>
<dbReference type="EMBL" id="OB662206">
    <property type="protein sequence ID" value="CAD7229661.1"/>
    <property type="molecule type" value="Genomic_DNA"/>
</dbReference>
<feature type="non-terminal residue" evidence="3">
    <location>
        <position position="1"/>
    </location>
</feature>
<dbReference type="AlphaFoldDB" id="A0A7R8ZMT2"/>
<feature type="compositionally biased region" description="Polar residues" evidence="2">
    <location>
        <begin position="628"/>
        <end position="637"/>
    </location>
</feature>
<feature type="region of interest" description="Disordered" evidence="2">
    <location>
        <begin position="375"/>
        <end position="461"/>
    </location>
</feature>
<feature type="compositionally biased region" description="Basic and acidic residues" evidence="2">
    <location>
        <begin position="300"/>
        <end position="329"/>
    </location>
</feature>
<sequence length="839" mass="92183">MSSPTVTPRRFSGPASSISLPGSIPPSAPTINDTDAKRLSSLLDDHLAQLFDPIAELSFVEAMNECRGLSVTSGGNTPVTSTSSNLRRASIEGPESSSTARLSGFSDESDLNFDSEARIREREEIEGEDGGRSPSTASLHSLLSDFAAGEQILDALARTPSPASWGLVTQDDSSERTWQERCMELELSLQRNRDQAAKIKKMMGQKLSELELRVVAAESRADSADEKVSEAVREMEHRVSQQNGLSISSQPRPRSALEQRHPRDREEDIISSLQSQIEEQLDFLRNRLAQINNCRIERGTNGKVKSDNLKTGDRGSTEDSSRGSYEGESRPNSNESSNTASGSESHRLPEHIMPFHRRMPSDPSHTSPCLYAEVDVSKKRSNRTSPSAGPPRVVLERKRLPDSSNRTQGSVGSSPSDEQLSAKSSHDSKFDSGSVDLETPLSLSPPGDGMGSMVPPVPVPPPRTTMRGGSSDLSLQGLNIEVGTRDRTVVRTVTPGGKILHIDNSHDYAEIYTPSKESLPGIMTMSAPGVAGKPPTPPLHRFPSWESRIYQIAKDGLQVHSDESYGKDKMLQMERGGYCHFNIPVYATIKGRASQIRPIPFSGEESTDSSDEEGSTRPVPATRRQGPTPVSTASSVDYTPPPSARSTQPSPPPLQPASPNRHPRHSPRRKNYLRETSVDSEISTDYALPPDALAYCDHAMFRVSSLETPKRELPLEKSGYLSKLGGKLKSWNRRWFVLKNGHLSHWKSHHDVHKKPQGSIPLDDTCRVVRAENASTFEVSSGKKTLYLTADNVPILEEWVRVLQNVVRRNATKLLLAKEDARPTLQGWITKVKHGHAKK</sequence>
<feature type="compositionally biased region" description="Low complexity" evidence="2">
    <location>
        <begin position="12"/>
        <end position="22"/>
    </location>
</feature>
<feature type="compositionally biased region" description="Basic residues" evidence="2">
    <location>
        <begin position="661"/>
        <end position="671"/>
    </location>
</feature>
<dbReference type="PANTHER" id="PTHR22903:SF8">
    <property type="entry name" value="MAX-1A"/>
    <property type="match status" value="1"/>
</dbReference>
<proteinExistence type="predicted"/>
<feature type="region of interest" description="Disordered" evidence="2">
    <location>
        <begin position="69"/>
        <end position="138"/>
    </location>
</feature>
<feature type="compositionally biased region" description="Low complexity" evidence="2">
    <location>
        <begin position="444"/>
        <end position="454"/>
    </location>
</feature>
<feature type="region of interest" description="Disordered" evidence="2">
    <location>
        <begin position="218"/>
        <end position="265"/>
    </location>
</feature>
<gene>
    <name evidence="3" type="ORF">CTOB1V02_LOCUS7530</name>
</gene>
<feature type="compositionally biased region" description="Polar residues" evidence="2">
    <location>
        <begin position="330"/>
        <end position="343"/>
    </location>
</feature>
<dbReference type="FunFam" id="2.30.29.30:FF:000286">
    <property type="entry name" value="PH-protein kinase domain containing protein"/>
    <property type="match status" value="1"/>
</dbReference>
<protein>
    <submittedName>
        <fullName evidence="3">Uncharacterized protein</fullName>
    </submittedName>
</protein>
<dbReference type="InterPro" id="IPR001849">
    <property type="entry name" value="PH_domain"/>
</dbReference>
<feature type="region of interest" description="Disordered" evidence="2">
    <location>
        <begin position="1"/>
        <end position="33"/>
    </location>
</feature>
<feature type="compositionally biased region" description="Polar residues" evidence="2">
    <location>
        <begin position="402"/>
        <end position="423"/>
    </location>
</feature>
<dbReference type="OrthoDB" id="6285196at2759"/>
<dbReference type="PANTHER" id="PTHR22903">
    <property type="entry name" value="PLEKHH PROTEIN"/>
    <property type="match status" value="1"/>
</dbReference>
<feature type="compositionally biased region" description="Basic and acidic residues" evidence="2">
    <location>
        <begin position="255"/>
        <end position="265"/>
    </location>
</feature>
<feature type="region of interest" description="Disordered" evidence="2">
    <location>
        <begin position="300"/>
        <end position="346"/>
    </location>
</feature>
<feature type="compositionally biased region" description="Polar residues" evidence="2">
    <location>
        <begin position="70"/>
        <end position="87"/>
    </location>
</feature>
<feature type="compositionally biased region" description="Polar residues" evidence="2">
    <location>
        <begin position="240"/>
        <end position="252"/>
    </location>
</feature>
<reference evidence="3" key="1">
    <citation type="submission" date="2020-11" db="EMBL/GenBank/DDBJ databases">
        <authorList>
            <person name="Tran Van P."/>
        </authorList>
    </citation>
    <scope>NUCLEOTIDE SEQUENCE</scope>
</reference>
<dbReference type="Gene3D" id="2.30.29.30">
    <property type="entry name" value="Pleckstrin-homology domain (PH domain)/Phosphotyrosine-binding domain (PTB)"/>
    <property type="match status" value="1"/>
</dbReference>
<dbReference type="InterPro" id="IPR011993">
    <property type="entry name" value="PH-like_dom_sf"/>
</dbReference>
<evidence type="ECO:0000256" key="1">
    <source>
        <dbReference type="ARBA" id="ARBA00022737"/>
    </source>
</evidence>
<dbReference type="CDD" id="cd13282">
    <property type="entry name" value="PH1_PLEKHH1_PLEKHH2"/>
    <property type="match status" value="1"/>
</dbReference>
<evidence type="ECO:0000313" key="3">
    <source>
        <dbReference type="EMBL" id="CAD7229661.1"/>
    </source>
</evidence>
<feature type="compositionally biased region" description="Pro residues" evidence="2">
    <location>
        <begin position="639"/>
        <end position="656"/>
    </location>
</feature>
<dbReference type="Pfam" id="PF00169">
    <property type="entry name" value="PH"/>
    <property type="match status" value="1"/>
</dbReference>
<feature type="compositionally biased region" description="Basic and acidic residues" evidence="2">
    <location>
        <begin position="219"/>
        <end position="239"/>
    </location>
</feature>
<feature type="region of interest" description="Disordered" evidence="2">
    <location>
        <begin position="599"/>
        <end position="680"/>
    </location>
</feature>
<name>A0A7R8ZMT2_9CRUS</name>
<keyword evidence="1" id="KW-0677">Repeat</keyword>
<dbReference type="SMART" id="SM00233">
    <property type="entry name" value="PH"/>
    <property type="match status" value="1"/>
</dbReference>
<dbReference type="PROSITE" id="PS50003">
    <property type="entry name" value="PH_DOMAIN"/>
    <property type="match status" value="1"/>
</dbReference>
<organism evidence="3">
    <name type="scientific">Cyprideis torosa</name>
    <dbReference type="NCBI Taxonomy" id="163714"/>
    <lineage>
        <taxon>Eukaryota</taxon>
        <taxon>Metazoa</taxon>
        <taxon>Ecdysozoa</taxon>
        <taxon>Arthropoda</taxon>
        <taxon>Crustacea</taxon>
        <taxon>Oligostraca</taxon>
        <taxon>Ostracoda</taxon>
        <taxon>Podocopa</taxon>
        <taxon>Podocopida</taxon>
        <taxon>Cytherocopina</taxon>
        <taxon>Cytheroidea</taxon>
        <taxon>Cytherideidae</taxon>
        <taxon>Cyprideis</taxon>
    </lineage>
</organism>
<dbReference type="SUPFAM" id="SSF50729">
    <property type="entry name" value="PH domain-like"/>
    <property type="match status" value="1"/>
</dbReference>